<organism evidence="1 2">
    <name type="scientific">Rotaria magnacalcarata</name>
    <dbReference type="NCBI Taxonomy" id="392030"/>
    <lineage>
        <taxon>Eukaryota</taxon>
        <taxon>Metazoa</taxon>
        <taxon>Spiralia</taxon>
        <taxon>Gnathifera</taxon>
        <taxon>Rotifera</taxon>
        <taxon>Eurotatoria</taxon>
        <taxon>Bdelloidea</taxon>
        <taxon>Philodinida</taxon>
        <taxon>Philodinidae</taxon>
        <taxon>Rotaria</taxon>
    </lineage>
</organism>
<comment type="caution">
    <text evidence="1">The sequence shown here is derived from an EMBL/GenBank/DDBJ whole genome shotgun (WGS) entry which is preliminary data.</text>
</comment>
<dbReference type="EMBL" id="CAJOBI010223290">
    <property type="protein sequence ID" value="CAF5046709.1"/>
    <property type="molecule type" value="Genomic_DNA"/>
</dbReference>
<gene>
    <name evidence="1" type="ORF">SMN809_LOCUS58950</name>
</gene>
<reference evidence="1" key="1">
    <citation type="submission" date="2021-02" db="EMBL/GenBank/DDBJ databases">
        <authorList>
            <person name="Nowell W R."/>
        </authorList>
    </citation>
    <scope>NUCLEOTIDE SEQUENCE</scope>
</reference>
<feature type="non-terminal residue" evidence="1">
    <location>
        <position position="41"/>
    </location>
</feature>
<sequence length="41" mass="5207">MIDIDHDRNNKIEYSYRYDQDDTLWDRYKYKRADESEGFKL</sequence>
<protein>
    <submittedName>
        <fullName evidence="1">Uncharacterized protein</fullName>
    </submittedName>
</protein>
<proteinExistence type="predicted"/>
<accession>A0A8S3DUJ8</accession>
<evidence type="ECO:0000313" key="1">
    <source>
        <dbReference type="EMBL" id="CAF5046709.1"/>
    </source>
</evidence>
<feature type="non-terminal residue" evidence="1">
    <location>
        <position position="1"/>
    </location>
</feature>
<evidence type="ECO:0000313" key="2">
    <source>
        <dbReference type="Proteomes" id="UP000676336"/>
    </source>
</evidence>
<dbReference type="Proteomes" id="UP000676336">
    <property type="component" value="Unassembled WGS sequence"/>
</dbReference>
<dbReference type="AlphaFoldDB" id="A0A8S3DUJ8"/>
<name>A0A8S3DUJ8_9BILA</name>